<evidence type="ECO:0000313" key="1">
    <source>
        <dbReference type="EMBL" id="RDL44362.1"/>
    </source>
</evidence>
<name>A0A370U9B4_9GAMM</name>
<protein>
    <submittedName>
        <fullName evidence="1">Uncharacterized protein</fullName>
    </submittedName>
</protein>
<sequence length="422" mass="44534">MAWPSFTADVTQNSNQITIYGAVPASEIPAGFEAIVYGVETVANLEVAAGTEIMYDGGGNPYSTLSLVRPFTGSTATGVEVVIKPTGSLFNDVVGVFRNGSNQQNQLMANYYQFCEGDTPITHQPLDENADPLSIDTLPMMNQQVADAISAFQNAAGTAAGYDVTSTSTDTSNGSNGLKRLMRLGDFGGYGGSTAPSLSSLSLNDLNNIPISSLLAAGVGASNLPVETSVTVNTNLRNADHGMQDVFTSNGQTRRYFRIKDGGAWLPYVEMLHTGNTGSIVSKDYIEGTFDPSVEDTDSVGVPSYSIRAGEYTRTGDDVTVYILMGGSWAITPSVTGRLRIANLPFISNGDYSFMPNIGFTDPASVGCSLVTGYVVNNSNHCVINATSGISTNGEPLPFDGVKSSTTDFYVFATIAYKAVPQ</sequence>
<proteinExistence type="predicted"/>
<gene>
    <name evidence="1" type="ORF">DN730_08130</name>
</gene>
<comment type="caution">
    <text evidence="1">The sequence shown here is derived from an EMBL/GenBank/DDBJ whole genome shotgun (WGS) entry which is preliminary data.</text>
</comment>
<organism evidence="1 2">
    <name type="scientific">Marinomonas piezotolerans</name>
    <dbReference type="NCBI Taxonomy" id="2213058"/>
    <lineage>
        <taxon>Bacteria</taxon>
        <taxon>Pseudomonadati</taxon>
        <taxon>Pseudomonadota</taxon>
        <taxon>Gammaproteobacteria</taxon>
        <taxon>Oceanospirillales</taxon>
        <taxon>Oceanospirillaceae</taxon>
        <taxon>Marinomonas</taxon>
    </lineage>
</organism>
<evidence type="ECO:0000313" key="2">
    <source>
        <dbReference type="Proteomes" id="UP000254326"/>
    </source>
</evidence>
<dbReference type="RefSeq" id="WP_115467625.1">
    <property type="nucleotide sequence ID" value="NZ_QKRA01000003.1"/>
</dbReference>
<keyword evidence="2" id="KW-1185">Reference proteome</keyword>
<reference evidence="1 2" key="1">
    <citation type="submission" date="2018-06" db="EMBL/GenBank/DDBJ databases">
        <title>Marinomonas sp. YLB-05 draft genome sequence.</title>
        <authorList>
            <person name="Yu L."/>
            <person name="Tang X."/>
        </authorList>
    </citation>
    <scope>NUCLEOTIDE SEQUENCE [LARGE SCALE GENOMIC DNA]</scope>
    <source>
        <strain evidence="1 2">YLB-05</strain>
    </source>
</reference>
<accession>A0A370U9B4</accession>
<dbReference type="AlphaFoldDB" id="A0A370U9B4"/>
<dbReference type="EMBL" id="QKRA01000003">
    <property type="protein sequence ID" value="RDL44362.1"/>
    <property type="molecule type" value="Genomic_DNA"/>
</dbReference>
<dbReference type="Proteomes" id="UP000254326">
    <property type="component" value="Unassembled WGS sequence"/>
</dbReference>
<dbReference type="OrthoDB" id="10000849at2"/>